<dbReference type="SUPFAM" id="SSF55874">
    <property type="entry name" value="ATPase domain of HSP90 chaperone/DNA topoisomerase II/histidine kinase"/>
    <property type="match status" value="1"/>
</dbReference>
<dbReference type="GO" id="GO:0004721">
    <property type="term" value="F:phosphoprotein phosphatase activity"/>
    <property type="evidence" value="ECO:0007669"/>
    <property type="project" value="TreeGrafter"/>
</dbReference>
<dbReference type="InterPro" id="IPR036890">
    <property type="entry name" value="HATPase_C_sf"/>
</dbReference>
<sequence>MNSKIKDFLISQSIIFIFTLVLILFLNYVFISYFGLNQENFIFVIVPLVIFGLILYLFLSKPIFQPLFKSDENLQKTVKETLHELNIPVSTILLNTQMLQRKIEDEKALQRLGRIQKASKDLLKLYEEMEYSIKKEIDNIDKKEFYLDEIVQNSLEKFEDIKKDIEIQKAIKSDVLINSDINGFIKVIDNLLSNAIKYNKEKGFVKIEFKDSILSFENSGKTIDTKYLFDVFDRYFQEDSSTNGFGLGLNIVKEFCDKHKITINIIPLKDGTKIELNLKKVLK</sequence>
<dbReference type="GO" id="GO:0005886">
    <property type="term" value="C:plasma membrane"/>
    <property type="evidence" value="ECO:0007669"/>
    <property type="project" value="TreeGrafter"/>
</dbReference>
<dbReference type="Pfam" id="PF02518">
    <property type="entry name" value="HATPase_c"/>
    <property type="match status" value="1"/>
</dbReference>
<dbReference type="Proteomes" id="UP000290092">
    <property type="component" value="Unassembled WGS sequence"/>
</dbReference>
<dbReference type="SMART" id="SM00387">
    <property type="entry name" value="HATPase_c"/>
    <property type="match status" value="1"/>
</dbReference>
<dbReference type="RefSeq" id="WP_114842005.1">
    <property type="nucleotide sequence ID" value="NZ_CP031219.1"/>
</dbReference>
<dbReference type="Pfam" id="PF00512">
    <property type="entry name" value="HisKA"/>
    <property type="match status" value="1"/>
</dbReference>
<comment type="caution">
    <text evidence="9">The sequence shown here is derived from an EMBL/GenBank/DDBJ whole genome shotgun (WGS) entry which is preliminary data.</text>
</comment>
<evidence type="ECO:0000256" key="1">
    <source>
        <dbReference type="ARBA" id="ARBA00000085"/>
    </source>
</evidence>
<feature type="transmembrane region" description="Helical" evidence="7">
    <location>
        <begin position="41"/>
        <end position="59"/>
    </location>
</feature>
<dbReference type="KEGG" id="amyt:AMYT_1579"/>
<evidence type="ECO:0000256" key="5">
    <source>
        <dbReference type="ARBA" id="ARBA00022777"/>
    </source>
</evidence>
<feature type="domain" description="Histidine kinase" evidence="8">
    <location>
        <begin position="80"/>
        <end position="282"/>
    </location>
</feature>
<evidence type="ECO:0000259" key="8">
    <source>
        <dbReference type="PROSITE" id="PS50109"/>
    </source>
</evidence>
<keyword evidence="3" id="KW-0597">Phosphoprotein</keyword>
<comment type="catalytic activity">
    <reaction evidence="1">
        <text>ATP + protein L-histidine = ADP + protein N-phospho-L-histidine.</text>
        <dbReference type="EC" id="2.7.13.3"/>
    </reaction>
</comment>
<dbReference type="PANTHER" id="PTHR45453">
    <property type="entry name" value="PHOSPHATE REGULON SENSOR PROTEIN PHOR"/>
    <property type="match status" value="1"/>
</dbReference>
<protein>
    <recommendedName>
        <fullName evidence="2">histidine kinase</fullName>
        <ecNumber evidence="2">2.7.13.3</ecNumber>
    </recommendedName>
</protein>
<dbReference type="PROSITE" id="PS50109">
    <property type="entry name" value="HIS_KIN"/>
    <property type="match status" value="1"/>
</dbReference>
<dbReference type="EMBL" id="NXID01000052">
    <property type="protein sequence ID" value="RXK14762.1"/>
    <property type="molecule type" value="Genomic_DNA"/>
</dbReference>
<dbReference type="EC" id="2.7.13.3" evidence="2"/>
<evidence type="ECO:0000313" key="9">
    <source>
        <dbReference type="EMBL" id="RXK14762.1"/>
    </source>
</evidence>
<dbReference type="PANTHER" id="PTHR45453:SF1">
    <property type="entry name" value="PHOSPHATE REGULON SENSOR PROTEIN PHOR"/>
    <property type="match status" value="1"/>
</dbReference>
<proteinExistence type="predicted"/>
<gene>
    <name evidence="9" type="ORF">CP985_11890</name>
</gene>
<dbReference type="CDD" id="cd00082">
    <property type="entry name" value="HisKA"/>
    <property type="match status" value="1"/>
</dbReference>
<keyword evidence="7" id="KW-0812">Transmembrane</keyword>
<evidence type="ECO:0000256" key="4">
    <source>
        <dbReference type="ARBA" id="ARBA00022679"/>
    </source>
</evidence>
<dbReference type="AlphaFoldDB" id="A0AAX2ACQ2"/>
<dbReference type="InterPro" id="IPR005467">
    <property type="entry name" value="His_kinase_dom"/>
</dbReference>
<evidence type="ECO:0000256" key="3">
    <source>
        <dbReference type="ARBA" id="ARBA00022553"/>
    </source>
</evidence>
<dbReference type="InterPro" id="IPR050351">
    <property type="entry name" value="BphY/WalK/GraS-like"/>
</dbReference>
<dbReference type="InterPro" id="IPR003594">
    <property type="entry name" value="HATPase_dom"/>
</dbReference>
<keyword evidence="7" id="KW-0472">Membrane</keyword>
<keyword evidence="4" id="KW-0808">Transferase</keyword>
<evidence type="ECO:0000256" key="2">
    <source>
        <dbReference type="ARBA" id="ARBA00012438"/>
    </source>
</evidence>
<dbReference type="SUPFAM" id="SSF47384">
    <property type="entry name" value="Homodimeric domain of signal transducing histidine kinase"/>
    <property type="match status" value="1"/>
</dbReference>
<keyword evidence="5 9" id="KW-0418">Kinase</keyword>
<keyword evidence="7" id="KW-1133">Transmembrane helix</keyword>
<organism evidence="9 10">
    <name type="scientific">Malaciobacter mytili LMG 24559</name>
    <dbReference type="NCBI Taxonomy" id="1032238"/>
    <lineage>
        <taxon>Bacteria</taxon>
        <taxon>Pseudomonadati</taxon>
        <taxon>Campylobacterota</taxon>
        <taxon>Epsilonproteobacteria</taxon>
        <taxon>Campylobacterales</taxon>
        <taxon>Arcobacteraceae</taxon>
        <taxon>Malaciobacter</taxon>
    </lineage>
</organism>
<accession>A0AAX2ACQ2</accession>
<dbReference type="GO" id="GO:0000155">
    <property type="term" value="F:phosphorelay sensor kinase activity"/>
    <property type="evidence" value="ECO:0007669"/>
    <property type="project" value="InterPro"/>
</dbReference>
<name>A0AAX2ACQ2_9BACT</name>
<evidence type="ECO:0000313" key="10">
    <source>
        <dbReference type="Proteomes" id="UP000290092"/>
    </source>
</evidence>
<evidence type="ECO:0000256" key="6">
    <source>
        <dbReference type="ARBA" id="ARBA00023012"/>
    </source>
</evidence>
<dbReference type="GO" id="GO:0016036">
    <property type="term" value="P:cellular response to phosphate starvation"/>
    <property type="evidence" value="ECO:0007669"/>
    <property type="project" value="TreeGrafter"/>
</dbReference>
<reference evidence="9 10" key="1">
    <citation type="submission" date="2017-09" db="EMBL/GenBank/DDBJ databases">
        <title>Genomics of the genus Arcobacter.</title>
        <authorList>
            <person name="Perez-Cataluna A."/>
            <person name="Figueras M.J."/>
            <person name="Salas-Masso N."/>
        </authorList>
    </citation>
    <scope>NUCLEOTIDE SEQUENCE [LARGE SCALE GENOMIC DNA]</scope>
    <source>
        <strain evidence="9 10">CECT 7386</strain>
    </source>
</reference>
<dbReference type="Gene3D" id="3.30.565.10">
    <property type="entry name" value="Histidine kinase-like ATPase, C-terminal domain"/>
    <property type="match status" value="1"/>
</dbReference>
<dbReference type="InterPro" id="IPR003661">
    <property type="entry name" value="HisK_dim/P_dom"/>
</dbReference>
<keyword evidence="10" id="KW-1185">Reference proteome</keyword>
<keyword evidence="6" id="KW-0902">Two-component regulatory system</keyword>
<feature type="transmembrane region" description="Helical" evidence="7">
    <location>
        <begin position="12"/>
        <end position="35"/>
    </location>
</feature>
<evidence type="ECO:0000256" key="7">
    <source>
        <dbReference type="SAM" id="Phobius"/>
    </source>
</evidence>
<dbReference type="InterPro" id="IPR036097">
    <property type="entry name" value="HisK_dim/P_sf"/>
</dbReference>